<dbReference type="SMART" id="SM00239">
    <property type="entry name" value="C2"/>
    <property type="match status" value="1"/>
</dbReference>
<dbReference type="PROSITE" id="PS50004">
    <property type="entry name" value="C2"/>
    <property type="match status" value="1"/>
</dbReference>
<dbReference type="Gene3D" id="2.60.40.150">
    <property type="entry name" value="C2 domain"/>
    <property type="match status" value="1"/>
</dbReference>
<organism evidence="4 5">
    <name type="scientific">Lichtheimia corymbifera JMRC:FSU:9682</name>
    <dbReference type="NCBI Taxonomy" id="1263082"/>
    <lineage>
        <taxon>Eukaryota</taxon>
        <taxon>Fungi</taxon>
        <taxon>Fungi incertae sedis</taxon>
        <taxon>Mucoromycota</taxon>
        <taxon>Mucoromycotina</taxon>
        <taxon>Mucoromycetes</taxon>
        <taxon>Mucorales</taxon>
        <taxon>Lichtheimiaceae</taxon>
        <taxon>Lichtheimia</taxon>
    </lineage>
</organism>
<evidence type="ECO:0000256" key="2">
    <source>
        <dbReference type="SAM" id="MobiDB-lite"/>
    </source>
</evidence>
<dbReference type="InterPro" id="IPR035892">
    <property type="entry name" value="C2_domain_sf"/>
</dbReference>
<name>A0A068SAG4_9FUNG</name>
<dbReference type="GO" id="GO:0005576">
    <property type="term" value="C:extracellular region"/>
    <property type="evidence" value="ECO:0007669"/>
    <property type="project" value="InterPro"/>
</dbReference>
<dbReference type="OrthoDB" id="270970at2759"/>
<evidence type="ECO:0000313" key="5">
    <source>
        <dbReference type="Proteomes" id="UP000027586"/>
    </source>
</evidence>
<accession>A0A068SAG4</accession>
<dbReference type="AlphaFoldDB" id="A0A068SAG4"/>
<feature type="compositionally biased region" description="Basic and acidic residues" evidence="2">
    <location>
        <begin position="207"/>
        <end position="240"/>
    </location>
</feature>
<dbReference type="InterPro" id="IPR000008">
    <property type="entry name" value="C2_dom"/>
</dbReference>
<dbReference type="CDD" id="cd12214">
    <property type="entry name" value="ChiA1_BD"/>
    <property type="match status" value="1"/>
</dbReference>
<dbReference type="InterPro" id="IPR052981">
    <property type="entry name" value="Ingression_C2_domain"/>
</dbReference>
<dbReference type="SUPFAM" id="SSF49562">
    <property type="entry name" value="C2 domain (Calcium/lipid-binding domain, CaLB)"/>
    <property type="match status" value="1"/>
</dbReference>
<dbReference type="Pfam" id="PF02839">
    <property type="entry name" value="CBM_5_12"/>
    <property type="match status" value="1"/>
</dbReference>
<dbReference type="GO" id="GO:0004553">
    <property type="term" value="F:hydrolase activity, hydrolyzing O-glycosyl compounds"/>
    <property type="evidence" value="ECO:0007669"/>
    <property type="project" value="InterPro"/>
</dbReference>
<dbReference type="GO" id="GO:0030246">
    <property type="term" value="F:carbohydrate binding"/>
    <property type="evidence" value="ECO:0007669"/>
    <property type="project" value="InterPro"/>
</dbReference>
<protein>
    <recommendedName>
        <fullName evidence="3">C2 domain-containing protein</fullName>
    </recommendedName>
</protein>
<dbReference type="SUPFAM" id="SSF51055">
    <property type="entry name" value="Carbohydrate binding domain"/>
    <property type="match status" value="1"/>
</dbReference>
<sequence>MMQQEGSLTIVAHAAMEMPNVETFGKQDPYLQFSLNLNDKSSWQKSHTQKDAGKNATWNQSFEIPLRGEPELYVEVMDEETGVDELIGFAAIPIAPVAQAPGGYVNGLFDLYTVKGKSGGVLHLSLTVRGFNSPPPAYGQYDQPVRGHSYVNEEHLNRCKSLRNKAIAGDIGTAVLGGALAIGAGFLGHKLYQEHERREQEEEEMELEKQRMEEERERLEREREEMEREREEMERRRQEEEQQEEEEREEECEEEHHCHHEDQCNEEEGGYGGYGDAAEWDPIGTYAPGDRVEYHGHTYICLQGHTSNPTWMPGAAHSLWQPE</sequence>
<dbReference type="InterPro" id="IPR003610">
    <property type="entry name" value="CBM5/12"/>
</dbReference>
<evidence type="ECO:0000259" key="3">
    <source>
        <dbReference type="PROSITE" id="PS50004"/>
    </source>
</evidence>
<keyword evidence="5" id="KW-1185">Reference proteome</keyword>
<evidence type="ECO:0000256" key="1">
    <source>
        <dbReference type="ARBA" id="ARBA00022801"/>
    </source>
</evidence>
<evidence type="ECO:0000313" key="4">
    <source>
        <dbReference type="EMBL" id="CDH58246.1"/>
    </source>
</evidence>
<dbReference type="PANTHER" id="PTHR47052:SF3">
    <property type="entry name" value="INGRESSION PROTEIN 1"/>
    <property type="match status" value="1"/>
</dbReference>
<gene>
    <name evidence="4" type="ORF">LCOR_09117.1</name>
</gene>
<feature type="domain" description="C2" evidence="3">
    <location>
        <begin position="1"/>
        <end position="109"/>
    </location>
</feature>
<dbReference type="Proteomes" id="UP000027586">
    <property type="component" value="Unassembled WGS sequence"/>
</dbReference>
<dbReference type="PANTHER" id="PTHR47052">
    <property type="entry name" value="CONSERVED SERINE PROLINE-RICH PROTEIN (AFU_ORTHOLOGUE AFUA_2G01790)"/>
    <property type="match status" value="1"/>
</dbReference>
<dbReference type="VEuPathDB" id="FungiDB:LCOR_09117.1"/>
<feature type="region of interest" description="Disordered" evidence="2">
    <location>
        <begin position="197"/>
        <end position="276"/>
    </location>
</feature>
<dbReference type="GO" id="GO:0005975">
    <property type="term" value="P:carbohydrate metabolic process"/>
    <property type="evidence" value="ECO:0007669"/>
    <property type="project" value="InterPro"/>
</dbReference>
<feature type="compositionally biased region" description="Basic and acidic residues" evidence="2">
    <location>
        <begin position="254"/>
        <end position="263"/>
    </location>
</feature>
<dbReference type="InterPro" id="IPR036573">
    <property type="entry name" value="CBM_sf_5/12"/>
</dbReference>
<feature type="compositionally biased region" description="Acidic residues" evidence="2">
    <location>
        <begin position="241"/>
        <end position="253"/>
    </location>
</feature>
<dbReference type="Gene3D" id="2.10.10.20">
    <property type="entry name" value="Carbohydrate-binding module superfamily 5/12"/>
    <property type="match status" value="1"/>
</dbReference>
<comment type="caution">
    <text evidence="4">The sequence shown here is derived from an EMBL/GenBank/DDBJ whole genome shotgun (WGS) entry which is preliminary data.</text>
</comment>
<reference evidence="4" key="1">
    <citation type="submission" date="2013-08" db="EMBL/GenBank/DDBJ databases">
        <title>Gene expansion shapes genome architecture in the human pathogen Lichtheimia corymbifera: an evolutionary genomics analysis in the ancient terrestrial Mucorales (Mucoromycotina).</title>
        <authorList>
            <person name="Schwartze V.U."/>
            <person name="Winter S."/>
            <person name="Shelest E."/>
            <person name="Marcet-Houben M."/>
            <person name="Horn F."/>
            <person name="Wehner S."/>
            <person name="Hoffmann K."/>
            <person name="Riege K."/>
            <person name="Sammeth M."/>
            <person name="Nowrousian M."/>
            <person name="Valiante V."/>
            <person name="Linde J."/>
            <person name="Jacobsen I.D."/>
            <person name="Marz M."/>
            <person name="Brakhage A.A."/>
            <person name="Gabaldon T."/>
            <person name="Bocker S."/>
            <person name="Voigt K."/>
        </authorList>
    </citation>
    <scope>NUCLEOTIDE SEQUENCE [LARGE SCALE GENOMIC DNA]</scope>
    <source>
        <strain evidence="4">FSU 9682</strain>
    </source>
</reference>
<dbReference type="Pfam" id="PF00168">
    <property type="entry name" value="C2"/>
    <property type="match status" value="1"/>
</dbReference>
<proteinExistence type="predicted"/>
<keyword evidence="1" id="KW-0378">Hydrolase</keyword>
<dbReference type="SMART" id="SM00495">
    <property type="entry name" value="ChtBD3"/>
    <property type="match status" value="1"/>
</dbReference>
<dbReference type="CDD" id="cd00030">
    <property type="entry name" value="C2"/>
    <property type="match status" value="1"/>
</dbReference>
<dbReference type="EMBL" id="CBTN010000054">
    <property type="protein sequence ID" value="CDH58246.1"/>
    <property type="molecule type" value="Genomic_DNA"/>
</dbReference>
<dbReference type="STRING" id="1263082.A0A068SAG4"/>